<name>A0A0R1EZN7_LACZE</name>
<dbReference type="Proteomes" id="UP000051984">
    <property type="component" value="Unassembled WGS sequence"/>
</dbReference>
<dbReference type="EMBL" id="AZCT01000012">
    <property type="protein sequence ID" value="KRK11991.1"/>
    <property type="molecule type" value="Genomic_DNA"/>
</dbReference>
<keyword evidence="1" id="KW-1133">Transmembrane helix</keyword>
<evidence type="ECO:0000313" key="2">
    <source>
        <dbReference type="EMBL" id="KRK11991.1"/>
    </source>
</evidence>
<sequence>MIPQKYRVLLPLNLLLLIGFVSLAKLSGVNQILSTKSFLLISGMLLVICAEMITYRRLRKIED</sequence>
<feature type="transmembrane region" description="Helical" evidence="1">
    <location>
        <begin position="38"/>
        <end position="55"/>
    </location>
</feature>
<proteinExistence type="predicted"/>
<keyword evidence="1" id="KW-0472">Membrane</keyword>
<dbReference type="PATRIC" id="fig|1423816.3.peg.795"/>
<reference evidence="2 3" key="1">
    <citation type="journal article" date="2015" name="Genome Announc.">
        <title>Expanding the biotechnology potential of lactobacilli through comparative genomics of 213 strains and associated genera.</title>
        <authorList>
            <person name="Sun Z."/>
            <person name="Harris H.M."/>
            <person name="McCann A."/>
            <person name="Guo C."/>
            <person name="Argimon S."/>
            <person name="Zhang W."/>
            <person name="Yang X."/>
            <person name="Jeffery I.B."/>
            <person name="Cooney J.C."/>
            <person name="Kagawa T.F."/>
            <person name="Liu W."/>
            <person name="Song Y."/>
            <person name="Salvetti E."/>
            <person name="Wrobel A."/>
            <person name="Rasinkangas P."/>
            <person name="Parkhill J."/>
            <person name="Rea M.C."/>
            <person name="O'Sullivan O."/>
            <person name="Ritari J."/>
            <person name="Douillard F.P."/>
            <person name="Paul Ross R."/>
            <person name="Yang R."/>
            <person name="Briner A.E."/>
            <person name="Felis G.E."/>
            <person name="de Vos W.M."/>
            <person name="Barrangou R."/>
            <person name="Klaenhammer T.R."/>
            <person name="Caufield P.W."/>
            <person name="Cui Y."/>
            <person name="Zhang H."/>
            <person name="O'Toole P.W."/>
        </authorList>
    </citation>
    <scope>NUCLEOTIDE SEQUENCE [LARGE SCALE GENOMIC DNA]</scope>
    <source>
        <strain evidence="2 3">DSM 20178</strain>
    </source>
</reference>
<keyword evidence="1" id="KW-0812">Transmembrane</keyword>
<gene>
    <name evidence="2" type="ORF">FD51_GL000781</name>
</gene>
<comment type="caution">
    <text evidence="2">The sequence shown here is derived from an EMBL/GenBank/DDBJ whole genome shotgun (WGS) entry which is preliminary data.</text>
</comment>
<protein>
    <submittedName>
        <fullName evidence="2">Uncharacterized protein</fullName>
    </submittedName>
</protein>
<evidence type="ECO:0000256" key="1">
    <source>
        <dbReference type="SAM" id="Phobius"/>
    </source>
</evidence>
<dbReference type="AlphaFoldDB" id="A0A0R1EZN7"/>
<evidence type="ECO:0000313" key="3">
    <source>
        <dbReference type="Proteomes" id="UP000051984"/>
    </source>
</evidence>
<accession>A0A0R1EZN7</accession>
<organism evidence="2 3">
    <name type="scientific">Lacticaseibacillus zeae DSM 20178 = KCTC 3804</name>
    <dbReference type="NCBI Taxonomy" id="1423816"/>
    <lineage>
        <taxon>Bacteria</taxon>
        <taxon>Bacillati</taxon>
        <taxon>Bacillota</taxon>
        <taxon>Bacilli</taxon>
        <taxon>Lactobacillales</taxon>
        <taxon>Lactobacillaceae</taxon>
        <taxon>Lacticaseibacillus</taxon>
    </lineage>
</organism>